<evidence type="ECO:0000256" key="1">
    <source>
        <dbReference type="SAM" id="MobiDB-lite"/>
    </source>
</evidence>
<evidence type="ECO:0000313" key="5">
    <source>
        <dbReference type="EMBL" id="KAF7132021.1"/>
    </source>
</evidence>
<evidence type="ECO:0000313" key="6">
    <source>
        <dbReference type="Proteomes" id="UP000626092"/>
    </source>
</evidence>
<feature type="domain" description="U3 small nucleolar RNA-associated protein 20 C-terminal" evidence="4">
    <location>
        <begin position="2774"/>
        <end position="2847"/>
    </location>
</feature>
<dbReference type="InterPro" id="IPR016024">
    <property type="entry name" value="ARM-type_fold"/>
</dbReference>
<evidence type="ECO:0000259" key="2">
    <source>
        <dbReference type="Pfam" id="PF07539"/>
    </source>
</evidence>
<evidence type="ECO:0000259" key="4">
    <source>
        <dbReference type="Pfam" id="PF23099"/>
    </source>
</evidence>
<reference evidence="5" key="1">
    <citation type="submission" date="2019-11" db="EMBL/GenBank/DDBJ databases">
        <authorList>
            <person name="Liu Y."/>
            <person name="Hou J."/>
            <person name="Li T.-Q."/>
            <person name="Guan C.-H."/>
            <person name="Wu X."/>
            <person name="Wu H.-Z."/>
            <person name="Ling F."/>
            <person name="Zhang R."/>
            <person name="Shi X.-G."/>
            <person name="Ren J.-P."/>
            <person name="Chen E.-F."/>
            <person name="Sun J.-M."/>
        </authorList>
    </citation>
    <scope>NUCLEOTIDE SEQUENCE</scope>
    <source>
        <strain evidence="5">Adult_tree_wgs_1</strain>
        <tissue evidence="5">Leaves</tissue>
    </source>
</reference>
<dbReference type="PANTHER" id="PTHR17695:SF11">
    <property type="entry name" value="SMALL SUBUNIT PROCESSOME COMPONENT 20 HOMOLOG"/>
    <property type="match status" value="1"/>
</dbReference>
<feature type="domain" description="U3 small nucleolar RNA-associated protein 20" evidence="3">
    <location>
        <begin position="1923"/>
        <end position="2139"/>
    </location>
</feature>
<accession>A0A834GHG1</accession>
<dbReference type="Pfam" id="PF20416">
    <property type="entry name" value="UTP20"/>
    <property type="match status" value="1"/>
</dbReference>
<dbReference type="Pfam" id="PF07539">
    <property type="entry name" value="UTP20_N"/>
    <property type="match status" value="1"/>
</dbReference>
<evidence type="ECO:0008006" key="7">
    <source>
        <dbReference type="Google" id="ProtNLM"/>
    </source>
</evidence>
<gene>
    <name evidence="5" type="ORF">RHSIM_Rhsim09G0059200</name>
</gene>
<dbReference type="Proteomes" id="UP000626092">
    <property type="component" value="Unassembled WGS sequence"/>
</dbReference>
<name>A0A834GHG1_RHOSS</name>
<dbReference type="Gene3D" id="1.25.10.10">
    <property type="entry name" value="Leucine-rich Repeat Variant"/>
    <property type="match status" value="2"/>
</dbReference>
<sequence length="2857" mass="323613">MATAKDAQAVKSLNKSPGRRRFVRIGGYTVLNYLVLESNVQFQTFSQRVEEIEIDVFRSLHPLKSEPSEGSSFFRDCLVEWRELNTAEDFISLYEEIMPLVQTLPQIILHKELIVSKLLSRLQMEGRLSLEPILRLIAALSRDLLDKFPQFLQRVADALAYLLKSGADREPEIIEQIFTSWSHIMMYLQKYLVTDVVHVLRVSAKLRYYPKDYVQEFMAEAVSFLLRSALTHAPDQFIKGTRKVMVEVAKKPLVHRKSGVSALLWYVMRGASLKLHSRAEQVLRLLMDDSTLKIGDKFVEAKAKRGIHSRLPPTLDDQVNGQLRLASAYEFILPSNLICPGGHCEQKFYCSSQAVLEVVTIAFQRLCEELEPTELKLLWRCLFEEIKDAVSSGGSLHLCCLLSLLISTAHKDYIQKLCDYQLMLEVVDLIMQQFVLPEGRVNTEDHSSEVVDKLLQLMLCIVDGLRLADNWSVMSHVSVQWTPVFELTKSRYFELRNSSLLTFIKQLLLKDPRIVHAFRRNILSVLSDLIETSEEEVIFLLLIFSERIEVHVQSSDLLDGTSSQQVSRICTCLQGAIGYWIGFINQIVHGNPSSIELPETTLALLWGIISCYPFMSQANSSLLLDFVEALDQLLVIEYGFHKRAWQSLIGAALSSFNKLSSGNLNREVVSTFLQVAARYKSSSQILSAVADFLDSMDRCTFQEETSSVVLHPELKAMKAKESLALFAENLCHSDKVTRVSTLRILCHYQVLSCEHSSKDEPAEIGMKTEVSESCLADNQGCYVLQLLLSIEDTPLSITTSRKVILLISRIQMGLSSARIAGIYMPSVLYGVIGILHNRFSYLWDPASDCIAVLISKYFDMTWDIFVQYLEQCESNFLASHDQSDRSRSASTSKSSDLVQRFDLFVSPASDYTPCTTVLTLLIQSLQKVPTVAESRSQQIVPLFLKFMGYNVNDVVSVGSFNTQAVKSKEWKNVLKEWLTLLKLMRNPRSFYRSQFLKEVLQYRLLEENDAEIQMKVLDCLLNWKDDFLVPYDQHLKNLISSKSLREELTTWSLSKESNLIEQRHRSYLLPFVTRVLIPKVRKLKTLASRKHTSVHHRKAVLGFVAQLDVDELRLFFALLIKPLLSISQGLDGNHGMSKWFWSSPERSKDEFDSFMFLKDFTLDNIMALSWKKRYAFLHVIEDILGVFDELHVKPYLDLLMGCVVHILWSCTSIIDSDLSVVETHSSLLTVHEKGGGAENQITITVTCIFSFDICSVIRDIWFSDVLDFESDFAVIIATAKLVLFGRLDEQNGLIALTYKTRSLTSTAIKQFKELRSLCLKVISLVLKKYEDHELRCEFWDLFFKSVKPLIDGFKQEGASSEKPSSLFSCFLTMSGDYKLISFLDREKSLVPDIFSILTVPTASEAIFSCVLKFVENLLNLDSELDGEDNAAKRILLPNLDALISGLHCLFKFNNAARSRRRFSVLGESGCICRLVVAAVKALDEAVKALDEAVLGCVAVFRKLMKCPGERELCIFKLLAKYIKDPSAASKFVDIMLPLLTKQVQSSDACVEALHVIQQMIPVLGSESTTEILNAVSPLLISVSLDLRMSVCDLLDALAGTDSSLIAVAKLVRELNSTSAMEMGGLDYDSIIGAYEKISEDFFYTVKEKHAVVILSHAVHDMSSEELILRQSGFRLLLSYIEFSAELLEREMKSDDQSWSESCIHQIINKFFFKHMGDAMNREASTQKVWIELLREMVLKLSMVPSLKSLKVLCSEDAEQDFFNNILHLQKHRRARALLRFRNFVISGSLSEVITIKVFVPLFFNMLFELQRGKSENVRSACLEALASISGNMEWKSYYAFLMRCFREMSQKSDMQKVLLRLICLVLDRFHFIETYSCQEAESSIVEESKTVLRRCSSSAEVTEIQERLLRNVLPKIQKLMASDSDNVNVHISIVALKLLKLLPGDVMELQLPSIVHRISNFLKNRLESIRDEARDALAACLKELGLEYLQFIVKVLRATLKRGYELHVLGYTLNFVLSKFLVNPVAGKLDYCLEDLLSVVENDILGDVSEEKEVDKIASKMKETRKLKSFETLKLIAQNLTFKTHAVKLLSRVAIRLQRHLTPKVKLKLESMLNNIAAGIECNPSVNQPDLFIFLYDLIEDGITYEARTNTSSSVSNTNKKSGDGLIGKITTSARLIDYSSQSSHLVKVFALGLLHSCIKKTKLHKKDEHVLSMLDPFVRLLTECLTSKYEDIISGALRCLAPLVALPLPALKLEGDKIKTSLLVIAQGSMNGSPMMQSCLRLLTVLLRNPRINLSGDQLHMVIQFPLFIDLQRNPSSIALSLLKAIVNQKHEKFVGHEIYDLVSRVAELMVTSQVESIRKICSQILLHYKHSSGRETVLEMLHAIVMKFPKPVLDEHSLEIFVRLVFCLANDNDNKVRSMTGAAIKLLIGHVSPHSLHSIIEYSFSWYLGGKQDLWSAAAQHNLGMGDIVLGFLVEVMKEDFQKHINSVLPVMTSIFQSALDDLKNGSLDVSNEATWKGAYYSLIMLEKILHQFHDLCLGRDLENIWGIICELLVHPHMWLRNVLNRLVAWYFALVSEAVGANLDKSLGTFFLMRPSRLFLVAVSLCCQLKAPLIDDAASTLITQNLTFVICALRSFLGPDKLVGDQSIWSAVEHHEQVRFVEAFQLLDSGKGGTIYASLTSGDNSQNAEENSDHRQPLLVSYLLKRMGKIALKMEAVQMKIVFNVFKAISPKIIDLEKFSSQPSDFQGYAYPLLLPLYKVCEGYAGKVIPDDVKQLAQEALETIRDTLGMNSFVQVYGHIRKSLKAKRDKRKQGVKVMAVVNPERNAQRKRRISAKNQANKRRRVTTMKMRKWVH</sequence>
<dbReference type="InterPro" id="IPR057525">
    <property type="entry name" value="UTP20_C"/>
</dbReference>
<dbReference type="SUPFAM" id="SSF48371">
    <property type="entry name" value="ARM repeat"/>
    <property type="match status" value="2"/>
</dbReference>
<dbReference type="InterPro" id="IPR011989">
    <property type="entry name" value="ARM-like"/>
</dbReference>
<feature type="region of interest" description="Disordered" evidence="1">
    <location>
        <begin position="2836"/>
        <end position="2857"/>
    </location>
</feature>
<organism evidence="5 6">
    <name type="scientific">Rhododendron simsii</name>
    <name type="common">Sims's rhododendron</name>
    <dbReference type="NCBI Taxonomy" id="118357"/>
    <lineage>
        <taxon>Eukaryota</taxon>
        <taxon>Viridiplantae</taxon>
        <taxon>Streptophyta</taxon>
        <taxon>Embryophyta</taxon>
        <taxon>Tracheophyta</taxon>
        <taxon>Spermatophyta</taxon>
        <taxon>Magnoliopsida</taxon>
        <taxon>eudicotyledons</taxon>
        <taxon>Gunneridae</taxon>
        <taxon>Pentapetalae</taxon>
        <taxon>asterids</taxon>
        <taxon>Ericales</taxon>
        <taxon>Ericaceae</taxon>
        <taxon>Ericoideae</taxon>
        <taxon>Rhodoreae</taxon>
        <taxon>Rhododendron</taxon>
    </lineage>
</organism>
<proteinExistence type="predicted"/>
<dbReference type="InterPro" id="IPR052575">
    <property type="entry name" value="SSU_processome_comp_20"/>
</dbReference>
<dbReference type="Pfam" id="PF23099">
    <property type="entry name" value="UTP20_C"/>
    <property type="match status" value="1"/>
</dbReference>
<dbReference type="InterPro" id="IPR046523">
    <property type="entry name" value="UTP20_dom"/>
</dbReference>
<comment type="caution">
    <text evidence="5">The sequence shown here is derived from an EMBL/GenBank/DDBJ whole genome shotgun (WGS) entry which is preliminary data.</text>
</comment>
<keyword evidence="6" id="KW-1185">Reference proteome</keyword>
<feature type="domain" description="U3 small nucleolar RNA-associated protein 20 N-terminal" evidence="2">
    <location>
        <begin position="970"/>
        <end position="1707"/>
    </location>
</feature>
<dbReference type="PANTHER" id="PTHR17695">
    <property type="entry name" value="SMALL SUBUNIT PROCESSOME COMPONENT 20 HOMOLOG"/>
    <property type="match status" value="1"/>
</dbReference>
<evidence type="ECO:0000259" key="3">
    <source>
        <dbReference type="Pfam" id="PF20416"/>
    </source>
</evidence>
<dbReference type="GO" id="GO:0032040">
    <property type="term" value="C:small-subunit processome"/>
    <property type="evidence" value="ECO:0007669"/>
    <property type="project" value="TreeGrafter"/>
</dbReference>
<dbReference type="EMBL" id="WJXA01000009">
    <property type="protein sequence ID" value="KAF7132021.1"/>
    <property type="molecule type" value="Genomic_DNA"/>
</dbReference>
<protein>
    <recommendedName>
        <fullName evidence="7">ARM repeat superfamily protein</fullName>
    </recommendedName>
</protein>
<dbReference type="GO" id="GO:0030686">
    <property type="term" value="C:90S preribosome"/>
    <property type="evidence" value="ECO:0007669"/>
    <property type="project" value="TreeGrafter"/>
</dbReference>
<dbReference type="InterPro" id="IPR011430">
    <property type="entry name" value="UTP20_N"/>
</dbReference>
<dbReference type="OrthoDB" id="360653at2759"/>